<gene>
    <name evidence="3" type="ORF">RDV84_21815</name>
</gene>
<name>A0ABY9P677_9GAMM</name>
<evidence type="ECO:0000256" key="1">
    <source>
        <dbReference type="SAM" id="MobiDB-lite"/>
    </source>
</evidence>
<feature type="chain" id="PRO_5047274217" description="DUF4893 domain-containing protein" evidence="2">
    <location>
        <begin position="27"/>
        <end position="278"/>
    </location>
</feature>
<keyword evidence="4" id="KW-1185">Reference proteome</keyword>
<keyword evidence="2" id="KW-0732">Signal</keyword>
<reference evidence="3 4" key="1">
    <citation type="submission" date="2023-08" db="EMBL/GenBank/DDBJ databases">
        <title>The whole genome sequence of Lysobacter yananisis.</title>
        <authorList>
            <person name="Sun H."/>
        </authorList>
    </citation>
    <scope>NUCLEOTIDE SEQUENCE [LARGE SCALE GENOMIC DNA]</scope>
    <source>
        <strain evidence="3 4">SNNU513</strain>
    </source>
</reference>
<evidence type="ECO:0000313" key="3">
    <source>
        <dbReference type="EMBL" id="WMT02568.1"/>
    </source>
</evidence>
<evidence type="ECO:0000256" key="2">
    <source>
        <dbReference type="SAM" id="SignalP"/>
    </source>
</evidence>
<dbReference type="RefSeq" id="WP_309151565.1">
    <property type="nucleotide sequence ID" value="NZ_CP133568.1"/>
</dbReference>
<dbReference type="Proteomes" id="UP001229313">
    <property type="component" value="Chromosome"/>
</dbReference>
<protein>
    <recommendedName>
        <fullName evidence="5">DUF4893 domain-containing protein</fullName>
    </recommendedName>
</protein>
<sequence length="278" mass="29117">MSASGSAPLLAAIAATALLAACQRQAAPTPTAEAPKPATAAAPTAKPAAAPAATDPAALQAAVEATMKQQYGDSFDAAQGCWKFSARFEQGGSEDYCMRAGRPEVVDLQGERRLYLAAHNVPDAEGYLYGHASSGLMGAFVLGPDGRGGWTLLAGDRQLTSGSSGYCGCDDAQLVRIGARTMAWKFASGGVWQGIVVSSYSLVAPVGDKVLDLSQIPEVAEDDQDHEYAIEIDGSDLAKPFFPLRVTQRPQQPGKGKETVQVVEFDPIKQVYALPEAK</sequence>
<feature type="signal peptide" evidence="2">
    <location>
        <begin position="1"/>
        <end position="26"/>
    </location>
</feature>
<evidence type="ECO:0008006" key="5">
    <source>
        <dbReference type="Google" id="ProtNLM"/>
    </source>
</evidence>
<accession>A0ABY9P677</accession>
<feature type="region of interest" description="Disordered" evidence="1">
    <location>
        <begin position="28"/>
        <end position="53"/>
    </location>
</feature>
<evidence type="ECO:0000313" key="4">
    <source>
        <dbReference type="Proteomes" id="UP001229313"/>
    </source>
</evidence>
<dbReference type="EMBL" id="CP133568">
    <property type="protein sequence ID" value="WMT02568.1"/>
    <property type="molecule type" value="Genomic_DNA"/>
</dbReference>
<organism evidence="3 4">
    <name type="scientific">Lysobacter yananisis</name>
    <dbReference type="NCBI Taxonomy" id="1003114"/>
    <lineage>
        <taxon>Bacteria</taxon>
        <taxon>Pseudomonadati</taxon>
        <taxon>Pseudomonadota</taxon>
        <taxon>Gammaproteobacteria</taxon>
        <taxon>Lysobacterales</taxon>
        <taxon>Lysobacteraceae</taxon>
        <taxon>Lysobacter</taxon>
    </lineage>
</organism>
<proteinExistence type="predicted"/>